<dbReference type="OrthoDB" id="6655189at2"/>
<dbReference type="NCBIfam" id="NF041497">
    <property type="entry name" value="MobV"/>
    <property type="match status" value="1"/>
</dbReference>
<dbReference type="RefSeq" id="WP_144853014.1">
    <property type="nucleotide sequence ID" value="NZ_VMRJ01000008.1"/>
</dbReference>
<dbReference type="GO" id="GO:0006310">
    <property type="term" value="P:DNA recombination"/>
    <property type="evidence" value="ECO:0007669"/>
    <property type="project" value="InterPro"/>
</dbReference>
<evidence type="ECO:0000256" key="1">
    <source>
        <dbReference type="SAM" id="MobiDB-lite"/>
    </source>
</evidence>
<feature type="region of interest" description="Disordered" evidence="1">
    <location>
        <begin position="294"/>
        <end position="338"/>
    </location>
</feature>
<dbReference type="Proteomes" id="UP000317624">
    <property type="component" value="Unassembled WGS sequence"/>
</dbReference>
<dbReference type="Gene3D" id="3.30.930.30">
    <property type="match status" value="1"/>
</dbReference>
<dbReference type="GO" id="GO:0003677">
    <property type="term" value="F:DNA binding"/>
    <property type="evidence" value="ECO:0007669"/>
    <property type="project" value="InterPro"/>
</dbReference>
<feature type="compositionally biased region" description="Low complexity" evidence="1">
    <location>
        <begin position="476"/>
        <end position="489"/>
    </location>
</feature>
<feature type="compositionally biased region" description="Basic and acidic residues" evidence="1">
    <location>
        <begin position="457"/>
        <end position="475"/>
    </location>
</feature>
<sequence length="550" mass="60559">MLTTTPAAHVAHAIIRIEKIKTRQGIGQRQAHNDRSKYTPNADESRSHLNQEYLNTENQAIVKLVDKRMEAAGLGKPKEGAVLCVEVLITAGPKAEIWQRDKQTGEAADMRGSEWEKETLAWAKREWGDNLVAMKLHQDEKTPHFQCFVVPILGKGGGLAGEVNLENSKGARLSARDMFSPQTLSQLQTDFAEAMQPFGLERGIKGSRAEHKTMRQMYALGGEKAAEIAPLVEPIEPQPFVLATPPRSLFGKGLEEWRAKQQEEINAEIARQVEAANKRLGTVGAVAVAASGAAEESERSRTWAGDSLQKADAARNEAKNAQDEVKKEASQAQAERERHAAELDKVLLQVAQGALPADLLQRGQDLVAQQMDDLRQAWPVPAALRVQAEQAEKAGDYGLVAELRYGKVLEAEQQVALCREQVQVTPAGRALIAELEEADRKALAEAQKQVEAQQAAETREKERVAEQERLAREQAAEQARAQRAAQEQAVQEEEARKTQQAATDAAAAKNETAERPQDAGSWEQNPQAGAFPTQIIDQPSQDKDEEIDWY</sequence>
<dbReference type="EMBL" id="VMRJ01000008">
    <property type="protein sequence ID" value="TVT36914.1"/>
    <property type="molecule type" value="Genomic_DNA"/>
</dbReference>
<reference evidence="2 3" key="1">
    <citation type="submission" date="2019-07" db="EMBL/GenBank/DDBJ databases">
        <title>Hymenobacter sp. straun FUR1 Genome sequencing and assembly.</title>
        <authorList>
            <person name="Chhetri G."/>
        </authorList>
    </citation>
    <scope>NUCLEOTIDE SEQUENCE [LARGE SCALE GENOMIC DNA]</scope>
    <source>
        <strain evidence="2 3">Fur1</strain>
    </source>
</reference>
<gene>
    <name evidence="2" type="ORF">FNT36_23885</name>
</gene>
<protein>
    <recommendedName>
        <fullName evidence="4">Plasmid recombination enzyme</fullName>
    </recommendedName>
</protein>
<comment type="caution">
    <text evidence="2">The sequence shown here is derived from an EMBL/GenBank/DDBJ whole genome shotgun (WGS) entry which is preliminary data.</text>
</comment>
<feature type="compositionally biased region" description="Low complexity" evidence="1">
    <location>
        <begin position="498"/>
        <end position="510"/>
    </location>
</feature>
<dbReference type="CDD" id="cd17242">
    <property type="entry name" value="MobM_relaxase"/>
    <property type="match status" value="1"/>
</dbReference>
<keyword evidence="3" id="KW-1185">Reference proteome</keyword>
<evidence type="ECO:0000313" key="2">
    <source>
        <dbReference type="EMBL" id="TVT36914.1"/>
    </source>
</evidence>
<dbReference type="Pfam" id="PF01076">
    <property type="entry name" value="Mob_Pre"/>
    <property type="match status" value="1"/>
</dbReference>
<dbReference type="InterPro" id="IPR001668">
    <property type="entry name" value="Mob_Pre"/>
</dbReference>
<accession>A0A558BK71</accession>
<name>A0A558BK71_9BACT</name>
<feature type="region of interest" description="Disordered" evidence="1">
    <location>
        <begin position="24"/>
        <end position="45"/>
    </location>
</feature>
<organism evidence="2 3">
    <name type="scientific">Hymenobacter setariae</name>
    <dbReference type="NCBI Taxonomy" id="2594794"/>
    <lineage>
        <taxon>Bacteria</taxon>
        <taxon>Pseudomonadati</taxon>
        <taxon>Bacteroidota</taxon>
        <taxon>Cytophagia</taxon>
        <taxon>Cytophagales</taxon>
        <taxon>Hymenobacteraceae</taxon>
        <taxon>Hymenobacter</taxon>
    </lineage>
</organism>
<dbReference type="AlphaFoldDB" id="A0A558BK71"/>
<evidence type="ECO:0008006" key="4">
    <source>
        <dbReference type="Google" id="ProtNLM"/>
    </source>
</evidence>
<feature type="compositionally biased region" description="Basic and acidic residues" evidence="1">
    <location>
        <begin position="31"/>
        <end position="45"/>
    </location>
</feature>
<proteinExistence type="predicted"/>
<evidence type="ECO:0000313" key="3">
    <source>
        <dbReference type="Proteomes" id="UP000317624"/>
    </source>
</evidence>
<feature type="compositionally biased region" description="Basic and acidic residues" evidence="1">
    <location>
        <begin position="312"/>
        <end position="338"/>
    </location>
</feature>
<feature type="region of interest" description="Disordered" evidence="1">
    <location>
        <begin position="452"/>
        <end position="550"/>
    </location>
</feature>